<feature type="transmembrane region" description="Helical" evidence="1">
    <location>
        <begin position="74"/>
        <end position="94"/>
    </location>
</feature>
<keyword evidence="1" id="KW-1133">Transmembrane helix</keyword>
<accession>A0A249W543</accession>
<evidence type="ECO:0000256" key="1">
    <source>
        <dbReference type="SAM" id="Phobius"/>
    </source>
</evidence>
<keyword evidence="1" id="KW-0812">Transmembrane</keyword>
<keyword evidence="4" id="KW-1185">Reference proteome</keyword>
<name>A0A249W543_VIBPH</name>
<reference evidence="3 4" key="1">
    <citation type="submission" date="2015-08" db="EMBL/GenBank/DDBJ databases">
        <title>Draft Genome Sequences of Vibrio parahaemolyticus Strains.</title>
        <authorList>
            <person name="Gonzalez-Escalona N."/>
            <person name="DePaola A."/>
        </authorList>
    </citation>
    <scope>NUCLEOTIDE SEQUENCE [LARGE SCALE GENOMIC DNA]</scope>
    <source>
        <strain evidence="3 4">CFSAN001621</strain>
    </source>
</reference>
<sequence length="100" mass="11533">MSLWILVPLSFFQLGVGSIIGFGLIFLSGINRREKLSEFNNNVCVALWLLYVFSVFTSFGLVIYFYLIDSQASYYLWYLTQWVVLAVLVGYWRIASVKLA</sequence>
<dbReference type="EMBL" id="LHQV01000002">
    <property type="protein sequence ID" value="OQK04889.1"/>
    <property type="molecule type" value="Genomic_DNA"/>
</dbReference>
<keyword evidence="1" id="KW-0472">Membrane</keyword>
<dbReference type="EMBL" id="CP023248">
    <property type="protein sequence ID" value="ASZ51895.1"/>
    <property type="molecule type" value="Genomic_DNA"/>
</dbReference>
<dbReference type="AlphaFoldDB" id="A0A249W543"/>
<organism evidence="2">
    <name type="scientific">Vibrio parahaemolyticus</name>
    <dbReference type="NCBI Taxonomy" id="670"/>
    <lineage>
        <taxon>Bacteria</taxon>
        <taxon>Pseudomonadati</taxon>
        <taxon>Pseudomonadota</taxon>
        <taxon>Gammaproteobacteria</taxon>
        <taxon>Vibrionales</taxon>
        <taxon>Vibrionaceae</taxon>
        <taxon>Vibrio</taxon>
    </lineage>
</organism>
<evidence type="ECO:0000313" key="4">
    <source>
        <dbReference type="Proteomes" id="UP000191946"/>
    </source>
</evidence>
<protein>
    <submittedName>
        <fullName evidence="2">Uncharacterized protein</fullName>
    </submittedName>
</protein>
<proteinExistence type="predicted"/>
<evidence type="ECO:0000313" key="2">
    <source>
        <dbReference type="EMBL" id="ASZ51895.1"/>
    </source>
</evidence>
<feature type="transmembrane region" description="Helical" evidence="1">
    <location>
        <begin position="6"/>
        <end position="27"/>
    </location>
</feature>
<reference evidence="2" key="2">
    <citation type="submission" date="2017-09" db="EMBL/GenBank/DDBJ databases">
        <authorList>
            <person name="Ehlers B."/>
            <person name="Leendertz F.H."/>
        </authorList>
    </citation>
    <scope>NUCLEOTIDE SEQUENCE</scope>
    <source>
        <strain evidence="2">MAVP-26</strain>
    </source>
</reference>
<gene>
    <name evidence="3" type="ORF">AKG60_02280</name>
    <name evidence="2" type="ORF">YA91_15740</name>
</gene>
<evidence type="ECO:0000313" key="3">
    <source>
        <dbReference type="EMBL" id="OQK04889.1"/>
    </source>
</evidence>
<feature type="transmembrane region" description="Helical" evidence="1">
    <location>
        <begin position="48"/>
        <end position="68"/>
    </location>
</feature>
<dbReference type="Proteomes" id="UP000191946">
    <property type="component" value="Unassembled WGS sequence"/>
</dbReference>